<evidence type="ECO:0000313" key="2">
    <source>
        <dbReference type="Proteomes" id="UP001153076"/>
    </source>
</evidence>
<dbReference type="OrthoDB" id="1752268at2759"/>
<proteinExistence type="predicted"/>
<organism evidence="1 2">
    <name type="scientific">Carnegiea gigantea</name>
    <dbReference type="NCBI Taxonomy" id="171969"/>
    <lineage>
        <taxon>Eukaryota</taxon>
        <taxon>Viridiplantae</taxon>
        <taxon>Streptophyta</taxon>
        <taxon>Embryophyta</taxon>
        <taxon>Tracheophyta</taxon>
        <taxon>Spermatophyta</taxon>
        <taxon>Magnoliopsida</taxon>
        <taxon>eudicotyledons</taxon>
        <taxon>Gunneridae</taxon>
        <taxon>Pentapetalae</taxon>
        <taxon>Caryophyllales</taxon>
        <taxon>Cactineae</taxon>
        <taxon>Cactaceae</taxon>
        <taxon>Cactoideae</taxon>
        <taxon>Echinocereeae</taxon>
        <taxon>Carnegiea</taxon>
    </lineage>
</organism>
<comment type="caution">
    <text evidence="1">The sequence shown here is derived from an EMBL/GenBank/DDBJ whole genome shotgun (WGS) entry which is preliminary data.</text>
</comment>
<protein>
    <submittedName>
        <fullName evidence="1">Uncharacterized protein</fullName>
    </submittedName>
</protein>
<evidence type="ECO:0000313" key="1">
    <source>
        <dbReference type="EMBL" id="KAJ8420696.1"/>
    </source>
</evidence>
<accession>A0A9Q1JHQ8</accession>
<gene>
    <name evidence="1" type="ORF">Cgig2_011805</name>
</gene>
<dbReference type="EMBL" id="JAKOGI010003215">
    <property type="protein sequence ID" value="KAJ8420696.1"/>
    <property type="molecule type" value="Genomic_DNA"/>
</dbReference>
<sequence>MTTIWLIRGSRALIRVCHAPLSFVVEALATIMTACLGWLRIPCLVLASVTYGWLVSLPPLKLYLSDGWKLVKAAILGVCEKMKAPKRELEPIRGYQKGIDPSQRELSTLQSGDAKQSLKISKLLGKLIITSAPLDPSRLYTHLRERELDGVKIRKSPQIPAMWRSSGESAPSIVMSARKAQMGAPHTTSKCRELKKALQELTNKGQLNLFLRRSNGEDRNLHDLEGRKANDVNCDMKIITIIIGGIDD</sequence>
<name>A0A9Q1JHQ8_9CARY</name>
<reference evidence="1" key="1">
    <citation type="submission" date="2022-04" db="EMBL/GenBank/DDBJ databases">
        <title>Carnegiea gigantea Genome sequencing and assembly v2.</title>
        <authorList>
            <person name="Copetti D."/>
            <person name="Sanderson M.J."/>
            <person name="Burquez A."/>
            <person name="Wojciechowski M.F."/>
        </authorList>
    </citation>
    <scope>NUCLEOTIDE SEQUENCE</scope>
    <source>
        <strain evidence="1">SGP5-SGP5p</strain>
        <tissue evidence="1">Aerial part</tissue>
    </source>
</reference>
<dbReference type="AlphaFoldDB" id="A0A9Q1JHQ8"/>
<keyword evidence="2" id="KW-1185">Reference proteome</keyword>
<dbReference type="Proteomes" id="UP001153076">
    <property type="component" value="Unassembled WGS sequence"/>
</dbReference>